<dbReference type="STRING" id="1993.SAMN04489713_11380"/>
<dbReference type="GeneID" id="99657100"/>
<dbReference type="RefSeq" id="WP_024933969.1">
    <property type="nucleotide sequence ID" value="NZ_CP083237.1"/>
</dbReference>
<evidence type="ECO:0000256" key="1">
    <source>
        <dbReference type="ARBA" id="ARBA00022679"/>
    </source>
</evidence>
<dbReference type="Pfam" id="PF02515">
    <property type="entry name" value="CoA_transf_3"/>
    <property type="match status" value="1"/>
</dbReference>
<dbReference type="InterPro" id="IPR050483">
    <property type="entry name" value="CoA-transferase_III_domain"/>
</dbReference>
<dbReference type="GO" id="GO:0008410">
    <property type="term" value="F:CoA-transferase activity"/>
    <property type="evidence" value="ECO:0007669"/>
    <property type="project" value="TreeGrafter"/>
</dbReference>
<name>A0A1I5PBQ7_9ACTN</name>
<dbReference type="InParanoid" id="A0A1I5PBQ7"/>
<dbReference type="eggNOG" id="COG1804">
    <property type="taxonomic scope" value="Bacteria"/>
</dbReference>
<dbReference type="AlphaFoldDB" id="A0A1I5PBQ7"/>
<dbReference type="EMBL" id="FOVH01000013">
    <property type="protein sequence ID" value="SFP31558.1"/>
    <property type="molecule type" value="Genomic_DNA"/>
</dbReference>
<accession>A0A1I5PBQ7</accession>
<organism evidence="2 3">
    <name type="scientific">Actinomadura madurae</name>
    <dbReference type="NCBI Taxonomy" id="1993"/>
    <lineage>
        <taxon>Bacteria</taxon>
        <taxon>Bacillati</taxon>
        <taxon>Actinomycetota</taxon>
        <taxon>Actinomycetes</taxon>
        <taxon>Streptosporangiales</taxon>
        <taxon>Thermomonosporaceae</taxon>
        <taxon>Actinomadura</taxon>
    </lineage>
</organism>
<dbReference type="SUPFAM" id="SSF89796">
    <property type="entry name" value="CoA-transferase family III (CaiB/BaiF)"/>
    <property type="match status" value="1"/>
</dbReference>
<dbReference type="InterPro" id="IPR023606">
    <property type="entry name" value="CoA-Trfase_III_dom_1_sf"/>
</dbReference>
<dbReference type="PANTHER" id="PTHR48207:SF3">
    <property type="entry name" value="SUCCINATE--HYDROXYMETHYLGLUTARATE COA-TRANSFERASE"/>
    <property type="match status" value="1"/>
</dbReference>
<keyword evidence="3" id="KW-1185">Reference proteome</keyword>
<proteinExistence type="predicted"/>
<protein>
    <submittedName>
        <fullName evidence="2">Crotonobetainyl-CoA:carnitine CoA-transferase CaiB</fullName>
    </submittedName>
</protein>
<dbReference type="Gene3D" id="3.30.1540.10">
    <property type="entry name" value="formyl-coa transferase, domain 3"/>
    <property type="match status" value="1"/>
</dbReference>
<dbReference type="InterPro" id="IPR044855">
    <property type="entry name" value="CoA-Trfase_III_dom3_sf"/>
</dbReference>
<reference evidence="2 3" key="1">
    <citation type="submission" date="2016-10" db="EMBL/GenBank/DDBJ databases">
        <authorList>
            <person name="de Groot N.N."/>
        </authorList>
    </citation>
    <scope>NUCLEOTIDE SEQUENCE [LARGE SCALE GENOMIC DNA]</scope>
    <source>
        <strain evidence="2 3">DSM 43067</strain>
    </source>
</reference>
<evidence type="ECO:0000313" key="3">
    <source>
        <dbReference type="Proteomes" id="UP000183413"/>
    </source>
</evidence>
<dbReference type="Proteomes" id="UP000183413">
    <property type="component" value="Unassembled WGS sequence"/>
</dbReference>
<gene>
    <name evidence="2" type="ORF">SAMN04489713_11380</name>
</gene>
<dbReference type="PANTHER" id="PTHR48207">
    <property type="entry name" value="SUCCINATE--HYDROXYMETHYLGLUTARATE COA-TRANSFERASE"/>
    <property type="match status" value="1"/>
</dbReference>
<keyword evidence="1 2" id="KW-0808">Transferase</keyword>
<dbReference type="Gene3D" id="3.40.50.10540">
    <property type="entry name" value="Crotonobetainyl-coa:carnitine coa-transferase, domain 1"/>
    <property type="match status" value="1"/>
</dbReference>
<evidence type="ECO:0000313" key="2">
    <source>
        <dbReference type="EMBL" id="SFP31558.1"/>
    </source>
</evidence>
<dbReference type="OrthoDB" id="4251672at2"/>
<dbReference type="InterPro" id="IPR003673">
    <property type="entry name" value="CoA-Trfase_fam_III"/>
</dbReference>
<sequence>MNLLTGVTVVDFSRVLAGPMATQILAELGAEVIKIERPGQGDEARAMEPRLESGESAYFFAFNRGKRSVVLDLKTEAGKETARRLVAKADALVENFLPGTMERLGLGYRRLAADNPGLVYVSNTGFGQAGPNAQRKGYDTIFQALSGITSITGHPGGPPAKAGVPIADMTSALWAVTAVLGGLLRRGTTGEGGHIDLAMMDVQISLLALAAARLFALDEDVSRPGTAHPGRVPSEAYQCADGTWLQISCSDQHWPALCSVLDLADLADDDALATNAGRLAQRERVGEAVRAAFAKRDRAWLAAALLAAGIPAGEVNTVREALADENTVVRELVGHFHHPVEGRFPALRTPLRLRDPGGEGFAAVPVRTPPVLGADTAAVLSEKLGLSRADIEALERAGALG</sequence>